<comment type="caution">
    <text evidence="5">The sequence shown here is derived from an EMBL/GenBank/DDBJ whole genome shotgun (WGS) entry which is preliminary data.</text>
</comment>
<evidence type="ECO:0000313" key="6">
    <source>
        <dbReference type="Proteomes" id="UP001198163"/>
    </source>
</evidence>
<dbReference type="SUPFAM" id="SSF51430">
    <property type="entry name" value="NAD(P)-linked oxidoreductase"/>
    <property type="match status" value="1"/>
</dbReference>
<dbReference type="Pfam" id="PF13187">
    <property type="entry name" value="Fer4_9"/>
    <property type="match status" value="1"/>
</dbReference>
<dbReference type="PRINTS" id="PR00069">
    <property type="entry name" value="ALDKETRDTASE"/>
</dbReference>
<dbReference type="InterPro" id="IPR036812">
    <property type="entry name" value="NAD(P)_OxRdtase_dom_sf"/>
</dbReference>
<name>A0AAE3EG20_9SPIR</name>
<evidence type="ECO:0000256" key="3">
    <source>
        <dbReference type="ARBA" id="ARBA00023014"/>
    </source>
</evidence>
<evidence type="ECO:0000259" key="4">
    <source>
        <dbReference type="PROSITE" id="PS51379"/>
    </source>
</evidence>
<proteinExistence type="predicted"/>
<dbReference type="AlphaFoldDB" id="A0AAE3EG20"/>
<evidence type="ECO:0000256" key="2">
    <source>
        <dbReference type="ARBA" id="ARBA00023004"/>
    </source>
</evidence>
<dbReference type="PROSITE" id="PS00198">
    <property type="entry name" value="4FE4S_FER_1"/>
    <property type="match status" value="1"/>
</dbReference>
<feature type="domain" description="4Fe-4S ferredoxin-type" evidence="4">
    <location>
        <begin position="332"/>
        <end position="361"/>
    </location>
</feature>
<dbReference type="InterPro" id="IPR017900">
    <property type="entry name" value="4Fe4S_Fe_S_CS"/>
</dbReference>
<keyword evidence="2" id="KW-0408">Iron</keyword>
<reference evidence="5" key="1">
    <citation type="submission" date="2021-08" db="EMBL/GenBank/DDBJ databases">
        <title>Comparative analyses of Brucepasteria parasyntrophica and Teretinema zuelzerae.</title>
        <authorList>
            <person name="Song Y."/>
            <person name="Brune A."/>
        </authorList>
    </citation>
    <scope>NUCLEOTIDE SEQUENCE</scope>
    <source>
        <strain evidence="5">DSM 1903</strain>
    </source>
</reference>
<keyword evidence="1" id="KW-0479">Metal-binding</keyword>
<dbReference type="Proteomes" id="UP001198163">
    <property type="component" value="Unassembled WGS sequence"/>
</dbReference>
<dbReference type="GO" id="GO:0051536">
    <property type="term" value="F:iron-sulfur cluster binding"/>
    <property type="evidence" value="ECO:0007669"/>
    <property type="project" value="UniProtKB-KW"/>
</dbReference>
<dbReference type="InterPro" id="IPR020471">
    <property type="entry name" value="AKR"/>
</dbReference>
<dbReference type="PANTHER" id="PTHR43312:SF2">
    <property type="entry name" value="OXIDOREDUCTASE"/>
    <property type="match status" value="1"/>
</dbReference>
<dbReference type="SUPFAM" id="SSF46548">
    <property type="entry name" value="alpha-helical ferredoxin"/>
    <property type="match status" value="1"/>
</dbReference>
<dbReference type="GO" id="GO:0016491">
    <property type="term" value="F:oxidoreductase activity"/>
    <property type="evidence" value="ECO:0007669"/>
    <property type="project" value="InterPro"/>
</dbReference>
<dbReference type="Gene3D" id="3.20.20.100">
    <property type="entry name" value="NADP-dependent oxidoreductase domain"/>
    <property type="match status" value="1"/>
</dbReference>
<evidence type="ECO:0000256" key="1">
    <source>
        <dbReference type="ARBA" id="ARBA00022723"/>
    </source>
</evidence>
<keyword evidence="6" id="KW-1185">Reference proteome</keyword>
<dbReference type="CDD" id="cd19096">
    <property type="entry name" value="AKR_Fe-S_oxidoreductase"/>
    <property type="match status" value="1"/>
</dbReference>
<dbReference type="InterPro" id="IPR023210">
    <property type="entry name" value="NADP_OxRdtase_dom"/>
</dbReference>
<dbReference type="InterPro" id="IPR053135">
    <property type="entry name" value="AKR2_Oxidoreductase"/>
</dbReference>
<dbReference type="PANTHER" id="PTHR43312">
    <property type="entry name" value="D-THREO-ALDOSE 1-DEHYDROGENASE"/>
    <property type="match status" value="1"/>
</dbReference>
<dbReference type="GO" id="GO:0046872">
    <property type="term" value="F:metal ion binding"/>
    <property type="evidence" value="ECO:0007669"/>
    <property type="project" value="UniProtKB-KW"/>
</dbReference>
<organism evidence="5 6">
    <name type="scientific">Teretinema zuelzerae</name>
    <dbReference type="NCBI Taxonomy" id="156"/>
    <lineage>
        <taxon>Bacteria</taxon>
        <taxon>Pseudomonadati</taxon>
        <taxon>Spirochaetota</taxon>
        <taxon>Spirochaetia</taxon>
        <taxon>Spirochaetales</taxon>
        <taxon>Treponemataceae</taxon>
        <taxon>Teretinema</taxon>
    </lineage>
</organism>
<dbReference type="Pfam" id="PF00248">
    <property type="entry name" value="Aldo_ket_red"/>
    <property type="match status" value="1"/>
</dbReference>
<dbReference type="EMBL" id="JAINWA010000001">
    <property type="protein sequence ID" value="MCD1653133.1"/>
    <property type="molecule type" value="Genomic_DNA"/>
</dbReference>
<gene>
    <name evidence="5" type="ORF">K7J14_00210</name>
</gene>
<dbReference type="InterPro" id="IPR017896">
    <property type="entry name" value="4Fe4S_Fe-S-bd"/>
</dbReference>
<sequence>MEYRTLGEEKVSLLGFGCMRFPVKKGKIDEEASRKMLERALEAGVTYFDTAWPYHDGKSEAFVGSVLSGFDRSRYQLATKLPVWLVHSREDARSFVEKQLANLRTDYIDFYLLHAMNGQRWQEMLSFGVPEALEECSAEGKIRKLGFSFHGPYGDFERILKARKWDFCQIQLNYMDVNDQAGKRGADLARELGIPVVIMEPLKGGSLAALPQDAMAPLRAINPASTAVEWALRFLAGDRNIRVLLSGMGSMEQLEENLRICDSPAPLNAEEEAALERAKQVLDSRVRNGCTACRYCMPCPHGVDIPRNFALWNDWGKYSNAREARWNWHNPDFASARADACVQCGECVPKCPQNIPIPADLSRAAAELSAIKRQ</sequence>
<keyword evidence="3" id="KW-0411">Iron-sulfur</keyword>
<evidence type="ECO:0000313" key="5">
    <source>
        <dbReference type="EMBL" id="MCD1653133.1"/>
    </source>
</evidence>
<dbReference type="RefSeq" id="WP_230752026.1">
    <property type="nucleotide sequence ID" value="NZ_JAINWA010000001.1"/>
</dbReference>
<protein>
    <submittedName>
        <fullName evidence="5">Aldo/keto reductase</fullName>
    </submittedName>
</protein>
<dbReference type="PROSITE" id="PS51379">
    <property type="entry name" value="4FE4S_FER_2"/>
    <property type="match status" value="1"/>
</dbReference>
<accession>A0AAE3EG20</accession>